<keyword evidence="1" id="KW-0812">Transmembrane</keyword>
<reference evidence="2" key="1">
    <citation type="journal article" date="2023" name="Comput. Struct. Biotechnol. J.">
        <title>Discovery of a novel marine Bacteroidetes with a rich repertoire of carbohydrate-active enzymes.</title>
        <authorList>
            <person name="Chen B."/>
            <person name="Liu G."/>
            <person name="Chen Q."/>
            <person name="Wang H."/>
            <person name="Liu L."/>
            <person name="Tang K."/>
        </authorList>
    </citation>
    <scope>NUCLEOTIDE SEQUENCE</scope>
    <source>
        <strain evidence="2">TK19036</strain>
    </source>
</reference>
<organism evidence="2">
    <name type="scientific">Roseihalotalea indica</name>
    <dbReference type="NCBI Taxonomy" id="2867963"/>
    <lineage>
        <taxon>Bacteria</taxon>
        <taxon>Pseudomonadati</taxon>
        <taxon>Bacteroidota</taxon>
        <taxon>Cytophagia</taxon>
        <taxon>Cytophagales</taxon>
        <taxon>Catalimonadaceae</taxon>
        <taxon>Roseihalotalea</taxon>
    </lineage>
</organism>
<protein>
    <submittedName>
        <fullName evidence="2">Uncharacterized protein</fullName>
    </submittedName>
</protein>
<dbReference type="EMBL" id="CP120682">
    <property type="protein sequence ID" value="WKN39392.1"/>
    <property type="molecule type" value="Genomic_DNA"/>
</dbReference>
<reference evidence="2" key="2">
    <citation type="journal article" date="2024" name="Antonie Van Leeuwenhoek">
        <title>Roseihalotalea indica gen. nov., sp. nov., a halophilic Bacteroidetes from mesopelagic Southwest Indian Ocean with higher carbohydrate metabolic potential.</title>
        <authorList>
            <person name="Chen B."/>
            <person name="Zhang M."/>
            <person name="Lin D."/>
            <person name="Ye J."/>
            <person name="Tang K."/>
        </authorList>
    </citation>
    <scope>NUCLEOTIDE SEQUENCE</scope>
    <source>
        <strain evidence="2">TK19036</strain>
    </source>
</reference>
<keyword evidence="1" id="KW-0472">Membrane</keyword>
<evidence type="ECO:0000313" key="2">
    <source>
        <dbReference type="EMBL" id="WKN39392.1"/>
    </source>
</evidence>
<keyword evidence="1" id="KW-1133">Transmembrane helix</keyword>
<gene>
    <name evidence="2" type="ORF">K4G66_11890</name>
</gene>
<dbReference type="AlphaFoldDB" id="A0AA49GRQ1"/>
<proteinExistence type="predicted"/>
<evidence type="ECO:0000256" key="1">
    <source>
        <dbReference type="SAM" id="Phobius"/>
    </source>
</evidence>
<feature type="transmembrane region" description="Helical" evidence="1">
    <location>
        <begin position="42"/>
        <end position="62"/>
    </location>
</feature>
<accession>A0AA49GRQ1</accession>
<name>A0AA49GRQ1_9BACT</name>
<sequence>MNSGYLYQTTYFNQPWTWIKRVVEALIVVVAVYWIDLREIEVGSGLLLIGYVFAGALAIYMLSRPIDELAFDKEKLYYIQRSFIPFFNRSKAYKISEIRRIKSTAAFTPILPMYGLMPSEFVRSKIEITSKDGLSERRSFTINKKELDKIVTEVNAMVH</sequence>
<feature type="transmembrane region" description="Helical" evidence="1">
    <location>
        <begin position="18"/>
        <end position="35"/>
    </location>
</feature>